<name>A0A5J4U0K5_9EUKA</name>
<feature type="non-terminal residue" evidence="1">
    <location>
        <position position="78"/>
    </location>
</feature>
<gene>
    <name evidence="1" type="ORF">EZS28_040709</name>
</gene>
<protein>
    <submittedName>
        <fullName evidence="1">Uncharacterized protein</fullName>
    </submittedName>
</protein>
<organism evidence="1 2">
    <name type="scientific">Streblomastix strix</name>
    <dbReference type="NCBI Taxonomy" id="222440"/>
    <lineage>
        <taxon>Eukaryota</taxon>
        <taxon>Metamonada</taxon>
        <taxon>Preaxostyla</taxon>
        <taxon>Oxymonadida</taxon>
        <taxon>Streblomastigidae</taxon>
        <taxon>Streblomastix</taxon>
    </lineage>
</organism>
<proteinExistence type="predicted"/>
<reference evidence="1 2" key="1">
    <citation type="submission" date="2019-03" db="EMBL/GenBank/DDBJ databases">
        <title>Single cell metagenomics reveals metabolic interactions within the superorganism composed of flagellate Streblomastix strix and complex community of Bacteroidetes bacteria on its surface.</title>
        <authorList>
            <person name="Treitli S.C."/>
            <person name="Kolisko M."/>
            <person name="Husnik F."/>
            <person name="Keeling P."/>
            <person name="Hampl V."/>
        </authorList>
    </citation>
    <scope>NUCLEOTIDE SEQUENCE [LARGE SCALE GENOMIC DNA]</scope>
    <source>
        <strain evidence="1">ST1C</strain>
    </source>
</reference>
<comment type="caution">
    <text evidence="1">The sequence shown here is derived from an EMBL/GenBank/DDBJ whole genome shotgun (WGS) entry which is preliminary data.</text>
</comment>
<dbReference type="EMBL" id="SNRW01022510">
    <property type="protein sequence ID" value="KAA6363763.1"/>
    <property type="molecule type" value="Genomic_DNA"/>
</dbReference>
<evidence type="ECO:0000313" key="2">
    <source>
        <dbReference type="Proteomes" id="UP000324800"/>
    </source>
</evidence>
<dbReference type="AlphaFoldDB" id="A0A5J4U0K5"/>
<accession>A0A5J4U0K5</accession>
<sequence length="78" mass="9018">MTQRENKDDNPEHSVAALELRNFATEMGKKVNQDRKTLSLHFDQSDPYTKVAIKAFHDQHLVQQRVGCHLFVSNIVKL</sequence>
<dbReference type="Proteomes" id="UP000324800">
    <property type="component" value="Unassembled WGS sequence"/>
</dbReference>
<evidence type="ECO:0000313" key="1">
    <source>
        <dbReference type="EMBL" id="KAA6363763.1"/>
    </source>
</evidence>